<dbReference type="Gene3D" id="3.30.565.10">
    <property type="entry name" value="Histidine kinase-like ATPase, C-terminal domain"/>
    <property type="match status" value="1"/>
</dbReference>
<dbReference type="SUPFAM" id="SSF47384">
    <property type="entry name" value="Homodimeric domain of signal transducing histidine kinase"/>
    <property type="match status" value="1"/>
</dbReference>
<keyword evidence="4" id="KW-0812">Transmembrane</keyword>
<comment type="catalytic activity">
    <reaction evidence="1">
        <text>ATP + protein L-histidine = ADP + protein N-phospho-L-histidine.</text>
        <dbReference type="EC" id="2.7.13.3"/>
    </reaction>
</comment>
<dbReference type="PROSITE" id="PS50109">
    <property type="entry name" value="HIS_KIN"/>
    <property type="match status" value="1"/>
</dbReference>
<dbReference type="PANTHER" id="PTHR43065">
    <property type="entry name" value="SENSOR HISTIDINE KINASE"/>
    <property type="match status" value="1"/>
</dbReference>
<evidence type="ECO:0000256" key="4">
    <source>
        <dbReference type="SAM" id="Phobius"/>
    </source>
</evidence>
<organism evidence="8 9">
    <name type="scientific">Luteolibacter luteus</name>
    <dbReference type="NCBI Taxonomy" id="2728835"/>
    <lineage>
        <taxon>Bacteria</taxon>
        <taxon>Pseudomonadati</taxon>
        <taxon>Verrucomicrobiota</taxon>
        <taxon>Verrucomicrobiia</taxon>
        <taxon>Verrucomicrobiales</taxon>
        <taxon>Verrucomicrobiaceae</taxon>
        <taxon>Luteolibacter</taxon>
    </lineage>
</organism>
<dbReference type="KEGG" id="luo:HHL09_25180"/>
<dbReference type="PROSITE" id="PS50113">
    <property type="entry name" value="PAC"/>
    <property type="match status" value="1"/>
</dbReference>
<dbReference type="SMART" id="SM00387">
    <property type="entry name" value="HATPase_c"/>
    <property type="match status" value="1"/>
</dbReference>
<keyword evidence="3" id="KW-0597">Phosphoprotein</keyword>
<dbReference type="CDD" id="cd00130">
    <property type="entry name" value="PAS"/>
    <property type="match status" value="2"/>
</dbReference>
<dbReference type="InterPro" id="IPR035965">
    <property type="entry name" value="PAS-like_dom_sf"/>
</dbReference>
<evidence type="ECO:0000259" key="7">
    <source>
        <dbReference type="PROSITE" id="PS50113"/>
    </source>
</evidence>
<sequence>MMMPISRADGGILDWLPAMAGGRMAEVWKEHPQVMAGIVAAVLIQSALIFCLLIASQRRQRAERQLRVSEERYRMVLESQTEMVCRYRTDMVLTFVNEAYCRFFGRTREELIGTCFLELIPETLHNDVRETVRRIVEQRKPIVNSHPVIRADGGVGWMEWEDHPVLNERGELEELQGIGRDVSERERTQEALRQSEERFAGIFRGCPIAIAIIRQSDGRFVEVNPSWERFFEIDRARAIGASPVELGLVGSKDAEERFQSFLASGQPLNGFEQPVITPGGETRWASMSCELISLAGEPCFVVMSKDVTGHKELEDARQGVVQAMRLAMLGELTASIAHEINQPLGAILGNAETAEFLLAGENPPIEELRLILGDIRRDDLRASEVIKRVRSLVGRREFTMAPKFLNEILTDVMRLVAHDSMTRGVTLVTDFEMNLPPVSCDSTQVEQVMLNLILNAMDAVRGVAPASRRVQLRSARLPGGELEASVTDNGHGIAPEKLDRIFDSFFTTKTQGMGLGLALARSIAESHGGRLTAENNAAGGATFRLILPVHEGPVSPNKP</sequence>
<keyword evidence="4" id="KW-1133">Transmembrane helix</keyword>
<keyword evidence="9" id="KW-1185">Reference proteome</keyword>
<dbReference type="PROSITE" id="PS50112">
    <property type="entry name" value="PAS"/>
    <property type="match status" value="1"/>
</dbReference>
<dbReference type="RefSeq" id="WP_169457417.1">
    <property type="nucleotide sequence ID" value="NZ_CP051774.1"/>
</dbReference>
<dbReference type="SUPFAM" id="SSF55785">
    <property type="entry name" value="PYP-like sensor domain (PAS domain)"/>
    <property type="match status" value="2"/>
</dbReference>
<protein>
    <recommendedName>
        <fullName evidence="2">histidine kinase</fullName>
        <ecNumber evidence="2">2.7.13.3</ecNumber>
    </recommendedName>
</protein>
<dbReference type="InterPro" id="IPR005467">
    <property type="entry name" value="His_kinase_dom"/>
</dbReference>
<evidence type="ECO:0000256" key="1">
    <source>
        <dbReference type="ARBA" id="ARBA00000085"/>
    </source>
</evidence>
<dbReference type="Gene3D" id="3.30.450.20">
    <property type="entry name" value="PAS domain"/>
    <property type="match status" value="2"/>
</dbReference>
<dbReference type="InterPro" id="IPR004358">
    <property type="entry name" value="Sig_transdc_His_kin-like_C"/>
</dbReference>
<dbReference type="Pfam" id="PF00512">
    <property type="entry name" value="HisKA"/>
    <property type="match status" value="1"/>
</dbReference>
<evidence type="ECO:0000313" key="8">
    <source>
        <dbReference type="EMBL" id="QJE98931.1"/>
    </source>
</evidence>
<dbReference type="PANTHER" id="PTHR43065:SF42">
    <property type="entry name" value="TWO-COMPONENT SENSOR PPRA"/>
    <property type="match status" value="1"/>
</dbReference>
<dbReference type="Pfam" id="PF08448">
    <property type="entry name" value="PAS_4"/>
    <property type="match status" value="2"/>
</dbReference>
<dbReference type="Proteomes" id="UP000501812">
    <property type="component" value="Chromosome"/>
</dbReference>
<dbReference type="InterPro" id="IPR013656">
    <property type="entry name" value="PAS_4"/>
</dbReference>
<dbReference type="Gene3D" id="1.10.287.130">
    <property type="match status" value="1"/>
</dbReference>
<feature type="domain" description="PAS" evidence="6">
    <location>
        <begin position="69"/>
        <end position="139"/>
    </location>
</feature>
<dbReference type="InterPro" id="IPR000014">
    <property type="entry name" value="PAS"/>
</dbReference>
<dbReference type="SMART" id="SM00091">
    <property type="entry name" value="PAS"/>
    <property type="match status" value="2"/>
</dbReference>
<evidence type="ECO:0000259" key="5">
    <source>
        <dbReference type="PROSITE" id="PS50109"/>
    </source>
</evidence>
<feature type="domain" description="PAC" evidence="7">
    <location>
        <begin position="142"/>
        <end position="194"/>
    </location>
</feature>
<dbReference type="InterPro" id="IPR036890">
    <property type="entry name" value="HATPase_C_sf"/>
</dbReference>
<evidence type="ECO:0000256" key="3">
    <source>
        <dbReference type="ARBA" id="ARBA00022553"/>
    </source>
</evidence>
<feature type="transmembrane region" description="Helical" evidence="4">
    <location>
        <begin position="34"/>
        <end position="55"/>
    </location>
</feature>
<evidence type="ECO:0000256" key="2">
    <source>
        <dbReference type="ARBA" id="ARBA00012438"/>
    </source>
</evidence>
<dbReference type="EMBL" id="CP051774">
    <property type="protein sequence ID" value="QJE98931.1"/>
    <property type="molecule type" value="Genomic_DNA"/>
</dbReference>
<dbReference type="EC" id="2.7.13.3" evidence="2"/>
<feature type="domain" description="Histidine kinase" evidence="5">
    <location>
        <begin position="335"/>
        <end position="551"/>
    </location>
</feature>
<dbReference type="Pfam" id="PF02518">
    <property type="entry name" value="HATPase_c"/>
    <property type="match status" value="1"/>
</dbReference>
<proteinExistence type="predicted"/>
<dbReference type="InterPro" id="IPR003661">
    <property type="entry name" value="HisK_dim/P_dom"/>
</dbReference>
<dbReference type="SUPFAM" id="SSF55874">
    <property type="entry name" value="ATPase domain of HSP90 chaperone/DNA topoisomerase II/histidine kinase"/>
    <property type="match status" value="1"/>
</dbReference>
<dbReference type="InterPro" id="IPR000700">
    <property type="entry name" value="PAS-assoc_C"/>
</dbReference>
<accession>A0A858RQL6</accession>
<dbReference type="CDD" id="cd00082">
    <property type="entry name" value="HisKA"/>
    <property type="match status" value="1"/>
</dbReference>
<dbReference type="AlphaFoldDB" id="A0A858RQL6"/>
<dbReference type="GO" id="GO:0000155">
    <property type="term" value="F:phosphorelay sensor kinase activity"/>
    <property type="evidence" value="ECO:0007669"/>
    <property type="project" value="InterPro"/>
</dbReference>
<dbReference type="NCBIfam" id="TIGR00229">
    <property type="entry name" value="sensory_box"/>
    <property type="match status" value="2"/>
</dbReference>
<dbReference type="SMART" id="SM00388">
    <property type="entry name" value="HisKA"/>
    <property type="match status" value="1"/>
</dbReference>
<name>A0A858RQL6_9BACT</name>
<dbReference type="InterPro" id="IPR003594">
    <property type="entry name" value="HATPase_dom"/>
</dbReference>
<dbReference type="InterPro" id="IPR036097">
    <property type="entry name" value="HisK_dim/P_sf"/>
</dbReference>
<gene>
    <name evidence="8" type="ORF">HHL09_25180</name>
</gene>
<evidence type="ECO:0000259" key="6">
    <source>
        <dbReference type="PROSITE" id="PS50112"/>
    </source>
</evidence>
<reference evidence="8 9" key="1">
    <citation type="submission" date="2020-04" db="EMBL/GenBank/DDBJ databases">
        <title>Luteolibacter sp. G-1-1-1 isolated from soil.</title>
        <authorList>
            <person name="Dahal R.H."/>
        </authorList>
    </citation>
    <scope>NUCLEOTIDE SEQUENCE [LARGE SCALE GENOMIC DNA]</scope>
    <source>
        <strain evidence="8 9">G-1-1-1</strain>
    </source>
</reference>
<keyword evidence="4" id="KW-0472">Membrane</keyword>
<evidence type="ECO:0000313" key="9">
    <source>
        <dbReference type="Proteomes" id="UP000501812"/>
    </source>
</evidence>
<dbReference type="PRINTS" id="PR00344">
    <property type="entry name" value="BCTRLSENSOR"/>
</dbReference>